<dbReference type="Proteomes" id="UP000799291">
    <property type="component" value="Unassembled WGS sequence"/>
</dbReference>
<dbReference type="GO" id="GO:0016705">
    <property type="term" value="F:oxidoreductase activity, acting on paired donors, with incorporation or reduction of molecular oxygen"/>
    <property type="evidence" value="ECO:0007669"/>
    <property type="project" value="InterPro"/>
</dbReference>
<evidence type="ECO:0000256" key="1">
    <source>
        <dbReference type="SAM" id="Phobius"/>
    </source>
</evidence>
<dbReference type="SUPFAM" id="SSF48264">
    <property type="entry name" value="Cytochrome P450"/>
    <property type="match status" value="1"/>
</dbReference>
<evidence type="ECO:0000313" key="2">
    <source>
        <dbReference type="EMBL" id="KAF2686752.1"/>
    </source>
</evidence>
<keyword evidence="1" id="KW-0812">Transmembrane</keyword>
<keyword evidence="1" id="KW-1133">Transmembrane helix</keyword>
<dbReference type="AlphaFoldDB" id="A0A6G1J8A2"/>
<dbReference type="GO" id="GO:0004497">
    <property type="term" value="F:monooxygenase activity"/>
    <property type="evidence" value="ECO:0007669"/>
    <property type="project" value="InterPro"/>
</dbReference>
<dbReference type="InterPro" id="IPR036396">
    <property type="entry name" value="Cyt_P450_sf"/>
</dbReference>
<evidence type="ECO:0000313" key="3">
    <source>
        <dbReference type="Proteomes" id="UP000799291"/>
    </source>
</evidence>
<organism evidence="2 3">
    <name type="scientific">Lentithecium fluviatile CBS 122367</name>
    <dbReference type="NCBI Taxonomy" id="1168545"/>
    <lineage>
        <taxon>Eukaryota</taxon>
        <taxon>Fungi</taxon>
        <taxon>Dikarya</taxon>
        <taxon>Ascomycota</taxon>
        <taxon>Pezizomycotina</taxon>
        <taxon>Dothideomycetes</taxon>
        <taxon>Pleosporomycetidae</taxon>
        <taxon>Pleosporales</taxon>
        <taxon>Massarineae</taxon>
        <taxon>Lentitheciaceae</taxon>
        <taxon>Lentithecium</taxon>
    </lineage>
</organism>
<proteinExistence type="predicted"/>
<keyword evidence="1" id="KW-0472">Membrane</keyword>
<reference evidence="2" key="1">
    <citation type="journal article" date="2020" name="Stud. Mycol.">
        <title>101 Dothideomycetes genomes: a test case for predicting lifestyles and emergence of pathogens.</title>
        <authorList>
            <person name="Haridas S."/>
            <person name="Albert R."/>
            <person name="Binder M."/>
            <person name="Bloem J."/>
            <person name="Labutti K."/>
            <person name="Salamov A."/>
            <person name="Andreopoulos B."/>
            <person name="Baker S."/>
            <person name="Barry K."/>
            <person name="Bills G."/>
            <person name="Bluhm B."/>
            <person name="Cannon C."/>
            <person name="Castanera R."/>
            <person name="Culley D."/>
            <person name="Daum C."/>
            <person name="Ezra D."/>
            <person name="Gonzalez J."/>
            <person name="Henrissat B."/>
            <person name="Kuo A."/>
            <person name="Liang C."/>
            <person name="Lipzen A."/>
            <person name="Lutzoni F."/>
            <person name="Magnuson J."/>
            <person name="Mondo S."/>
            <person name="Nolan M."/>
            <person name="Ohm R."/>
            <person name="Pangilinan J."/>
            <person name="Park H.-J."/>
            <person name="Ramirez L."/>
            <person name="Alfaro M."/>
            <person name="Sun H."/>
            <person name="Tritt A."/>
            <person name="Yoshinaga Y."/>
            <person name="Zwiers L.-H."/>
            <person name="Turgeon B."/>
            <person name="Goodwin S."/>
            <person name="Spatafora J."/>
            <person name="Crous P."/>
            <person name="Grigoriev I."/>
        </authorList>
    </citation>
    <scope>NUCLEOTIDE SEQUENCE</scope>
    <source>
        <strain evidence="2">CBS 122367</strain>
    </source>
</reference>
<dbReference type="GO" id="GO:0020037">
    <property type="term" value="F:heme binding"/>
    <property type="evidence" value="ECO:0007669"/>
    <property type="project" value="InterPro"/>
</dbReference>
<feature type="transmembrane region" description="Helical" evidence="1">
    <location>
        <begin position="38"/>
        <end position="60"/>
    </location>
</feature>
<accession>A0A6G1J8A2</accession>
<dbReference type="EMBL" id="MU005576">
    <property type="protein sequence ID" value="KAF2686752.1"/>
    <property type="molecule type" value="Genomic_DNA"/>
</dbReference>
<keyword evidence="3" id="KW-1185">Reference proteome</keyword>
<dbReference type="GO" id="GO:0005506">
    <property type="term" value="F:iron ion binding"/>
    <property type="evidence" value="ECO:0007669"/>
    <property type="project" value="InterPro"/>
</dbReference>
<name>A0A6G1J8A2_9PLEO</name>
<gene>
    <name evidence="2" type="ORF">K458DRAFT_297004</name>
</gene>
<evidence type="ECO:0008006" key="4">
    <source>
        <dbReference type="Google" id="ProtNLM"/>
    </source>
</evidence>
<protein>
    <recommendedName>
        <fullName evidence="4">Cytochrome P450</fullName>
    </recommendedName>
</protein>
<sequence length="67" mass="7787">MRRTRKEEWERGEGRQVLLAGLLRNAKASEKNIGEIVLWQIISGLASIHTMVVTVTWYLLELCRHPE</sequence>